<keyword evidence="3" id="KW-1185">Reference proteome</keyword>
<feature type="domain" description="Sulphotransferase Stf0" evidence="1">
    <location>
        <begin position="25"/>
        <end position="238"/>
    </location>
</feature>
<name>A0A1E7Z6W0_9ALTE</name>
<dbReference type="Gene3D" id="3.40.50.300">
    <property type="entry name" value="P-loop containing nucleotide triphosphate hydrolases"/>
    <property type="match status" value="1"/>
</dbReference>
<dbReference type="AlphaFoldDB" id="A0A1E7Z6W0"/>
<dbReference type="SUPFAM" id="SSF52540">
    <property type="entry name" value="P-loop containing nucleoside triphosphate hydrolases"/>
    <property type="match status" value="1"/>
</dbReference>
<dbReference type="STRING" id="1656094.BFC18_21110"/>
<proteinExistence type="predicted"/>
<evidence type="ECO:0000259" key="1">
    <source>
        <dbReference type="Pfam" id="PF09037"/>
    </source>
</evidence>
<dbReference type="Pfam" id="PF09037">
    <property type="entry name" value="Sulphotransf"/>
    <property type="match status" value="1"/>
</dbReference>
<dbReference type="RefSeq" id="WP_070127466.1">
    <property type="nucleotide sequence ID" value="NZ_MDHN01000041.1"/>
</dbReference>
<protein>
    <recommendedName>
        <fullName evidence="1">Sulphotransferase Stf0 domain-containing protein</fullName>
    </recommendedName>
</protein>
<dbReference type="EMBL" id="MDHN01000041">
    <property type="protein sequence ID" value="OFC69217.1"/>
    <property type="molecule type" value="Genomic_DNA"/>
</dbReference>
<sequence length="263" mass="30083">MELYQDQFSSEHDYRHQTETQKTLVIASTVRSGSHMLGHLLHQTDAFGFPLEYANRKNLDEWKARLNCKTLPEVLKALQARRTSSNGTFGIKIHYSHVQEFGGFKAMCDLLPNPHFVLLTREDVMAQAVSLAVAKQTGAWISEQGKPVADPDYRFDDIEAGLRRVCLENASWRYSLAASGCKYMELNFSDVRSNTVNTVLRIADFMGIDVESPKIPTSPVTKRQSNELNKKWLARFQQEFNADNELLRFNQESIWHKLAKKLS</sequence>
<dbReference type="InterPro" id="IPR027417">
    <property type="entry name" value="P-loop_NTPase"/>
</dbReference>
<gene>
    <name evidence="2" type="ORF">BFC18_21110</name>
</gene>
<dbReference type="InterPro" id="IPR024628">
    <property type="entry name" value="Sulfotransferase_Stf0_dom"/>
</dbReference>
<comment type="caution">
    <text evidence="2">The sequence shown here is derived from an EMBL/GenBank/DDBJ whole genome shotgun (WGS) entry which is preliminary data.</text>
</comment>
<organism evidence="2 3">
    <name type="scientific">Alteromonas confluentis</name>
    <dbReference type="NCBI Taxonomy" id="1656094"/>
    <lineage>
        <taxon>Bacteria</taxon>
        <taxon>Pseudomonadati</taxon>
        <taxon>Pseudomonadota</taxon>
        <taxon>Gammaproteobacteria</taxon>
        <taxon>Alteromonadales</taxon>
        <taxon>Alteromonadaceae</taxon>
        <taxon>Alteromonas/Salinimonas group</taxon>
        <taxon>Alteromonas</taxon>
    </lineage>
</organism>
<accession>A0A1E7Z6W0</accession>
<dbReference type="Proteomes" id="UP000175691">
    <property type="component" value="Unassembled WGS sequence"/>
</dbReference>
<evidence type="ECO:0000313" key="3">
    <source>
        <dbReference type="Proteomes" id="UP000175691"/>
    </source>
</evidence>
<reference evidence="2 3" key="1">
    <citation type="submission" date="2016-08" db="EMBL/GenBank/DDBJ databases">
        <authorList>
            <person name="Seilhamer J.J."/>
        </authorList>
    </citation>
    <scope>NUCLEOTIDE SEQUENCE [LARGE SCALE GENOMIC DNA]</scope>
    <source>
        <strain evidence="2 3">KCTC 42603</strain>
    </source>
</reference>
<dbReference type="OrthoDB" id="5562925at2"/>
<evidence type="ECO:0000313" key="2">
    <source>
        <dbReference type="EMBL" id="OFC69217.1"/>
    </source>
</evidence>